<accession>A0A2W2DDE0</accession>
<organism evidence="6 7">
    <name type="scientific">Micromonospora deserti</name>
    <dbReference type="NCBI Taxonomy" id="2070366"/>
    <lineage>
        <taxon>Bacteria</taxon>
        <taxon>Bacillati</taxon>
        <taxon>Actinomycetota</taxon>
        <taxon>Actinomycetes</taxon>
        <taxon>Micromonosporales</taxon>
        <taxon>Micromonosporaceae</taxon>
        <taxon>Micromonospora</taxon>
    </lineage>
</organism>
<reference evidence="6 7" key="1">
    <citation type="submission" date="2018-01" db="EMBL/GenBank/DDBJ databases">
        <title>Draft genome sequence of Salinispora sp. 13K206.</title>
        <authorList>
            <person name="Sahin N."/>
            <person name="Saygin H."/>
            <person name="Ay H."/>
        </authorList>
    </citation>
    <scope>NUCLEOTIDE SEQUENCE [LARGE SCALE GENOMIC DNA]</scope>
    <source>
        <strain evidence="6 7">13K206</strain>
    </source>
</reference>
<feature type="compositionally biased region" description="Basic residues" evidence="4">
    <location>
        <begin position="1"/>
        <end position="13"/>
    </location>
</feature>
<evidence type="ECO:0000313" key="6">
    <source>
        <dbReference type="EMBL" id="PZG01889.1"/>
    </source>
</evidence>
<dbReference type="EMBL" id="POUB01000018">
    <property type="protein sequence ID" value="PZG01889.1"/>
    <property type="molecule type" value="Genomic_DNA"/>
</dbReference>
<dbReference type="PANTHER" id="PTHR10668:SF103">
    <property type="entry name" value="PYRIDINE NUCLEOTIDE-DISULFIDE OXIDOREDUCTASE DOMAIN-CONTAINING PROTEIN 2"/>
    <property type="match status" value="1"/>
</dbReference>
<dbReference type="Proteomes" id="UP000248749">
    <property type="component" value="Unassembled WGS sequence"/>
</dbReference>
<keyword evidence="7" id="KW-1185">Reference proteome</keyword>
<protein>
    <recommendedName>
        <fullName evidence="3">Pyridine nucleotide-disulfide oxidoreductase domain-containing protein 2</fullName>
    </recommendedName>
</protein>
<dbReference type="Gene3D" id="3.50.50.60">
    <property type="entry name" value="FAD/NAD(P)-binding domain"/>
    <property type="match status" value="2"/>
</dbReference>
<gene>
    <name evidence="6" type="ORF">C1I99_05185</name>
</gene>
<feature type="domain" description="Amine oxidase" evidence="5">
    <location>
        <begin position="54"/>
        <end position="440"/>
    </location>
</feature>
<evidence type="ECO:0000256" key="2">
    <source>
        <dbReference type="ARBA" id="ARBA00038825"/>
    </source>
</evidence>
<evidence type="ECO:0000259" key="5">
    <source>
        <dbReference type="Pfam" id="PF01593"/>
    </source>
</evidence>
<sequence>MRLVHGGRGRHRRDGTVHPRRGDAGVADAAPPRRVVSSRRRTPSVVIVGGGHNGLVAGCYLARAGWQVLVLEQAGKLGGGSRTDELLPGYRFNTHSAAHNIINATDIVDDLRLAEVGLAYREMDPFSTAVFTDGMVVRFHRSVAATVESIARADRGEARRYAAWMRQAMPVVTAMRAAMDSGAGRHRRLRQLPGLLGAAGQAVARNGGPVGLGRTLLAPYGRILRERFATELVRAPVAAFAAHASASPDDVGGATFALWQAFYHQVGQWHPVGGSQSLADALAARLTSSGGRWRTEAPVARILRSTAPTDRVTGVELESGEHIAADAVLAAVDPQIALLGLLDPPLDGPQADQLRAAGRGNAVQMLVLLATTALPAYRQGRPGDWNGLQSYVDSLASLADGFAQAHAGHLPDDPVPTYAFTPTALDDTLAPPGQHTVYLACPCAPYRLRGGWDAAKDEFADRMIATVEARAPGFTSTIIDRVVHTPPDMARQLRWPGAHPMYLDISLDQLALLRPTAALAGHLTPVRGLVISGAGTAPVGGVAGTPGRAAARALIRAMGR</sequence>
<evidence type="ECO:0000313" key="7">
    <source>
        <dbReference type="Proteomes" id="UP000248749"/>
    </source>
</evidence>
<comment type="caution">
    <text evidence="6">The sequence shown here is derived from an EMBL/GenBank/DDBJ whole genome shotgun (WGS) entry which is preliminary data.</text>
</comment>
<dbReference type="GO" id="GO:0005829">
    <property type="term" value="C:cytosol"/>
    <property type="evidence" value="ECO:0007669"/>
    <property type="project" value="TreeGrafter"/>
</dbReference>
<proteinExistence type="predicted"/>
<evidence type="ECO:0000256" key="4">
    <source>
        <dbReference type="SAM" id="MobiDB-lite"/>
    </source>
</evidence>
<dbReference type="PANTHER" id="PTHR10668">
    <property type="entry name" value="PHYTOENE DEHYDROGENASE"/>
    <property type="match status" value="1"/>
</dbReference>
<comment type="subunit">
    <text evidence="2">Interacts with COX5B; this interaction may contribute to localize PYROXD2 to the inner face of the inner mitochondrial membrane.</text>
</comment>
<dbReference type="GO" id="GO:0016491">
    <property type="term" value="F:oxidoreductase activity"/>
    <property type="evidence" value="ECO:0007669"/>
    <property type="project" value="InterPro"/>
</dbReference>
<dbReference type="Pfam" id="PF01593">
    <property type="entry name" value="Amino_oxidase"/>
    <property type="match status" value="1"/>
</dbReference>
<evidence type="ECO:0000256" key="1">
    <source>
        <dbReference type="ARBA" id="ARBA00037217"/>
    </source>
</evidence>
<dbReference type="InterPro" id="IPR002937">
    <property type="entry name" value="Amino_oxidase"/>
</dbReference>
<dbReference type="InterPro" id="IPR036188">
    <property type="entry name" value="FAD/NAD-bd_sf"/>
</dbReference>
<dbReference type="AlphaFoldDB" id="A0A2W2DDE0"/>
<feature type="compositionally biased region" description="Basic and acidic residues" evidence="4">
    <location>
        <begin position="14"/>
        <end position="23"/>
    </location>
</feature>
<dbReference type="SUPFAM" id="SSF51905">
    <property type="entry name" value="FAD/NAD(P)-binding domain"/>
    <property type="match status" value="1"/>
</dbReference>
<name>A0A2W2DDE0_9ACTN</name>
<evidence type="ECO:0000256" key="3">
    <source>
        <dbReference type="ARBA" id="ARBA00040298"/>
    </source>
</evidence>
<feature type="region of interest" description="Disordered" evidence="4">
    <location>
        <begin position="1"/>
        <end position="38"/>
    </location>
</feature>
<comment type="function">
    <text evidence="1">Probable oxidoreductase that may play a role as regulator of mitochondrial function.</text>
</comment>